<accession>A0A1E5V4L9</accession>
<proteinExistence type="predicted"/>
<protein>
    <recommendedName>
        <fullName evidence="1">FBD domain-containing protein</fullName>
    </recommendedName>
</protein>
<name>A0A1E5V4L9_9POAL</name>
<dbReference type="AlphaFoldDB" id="A0A1E5V4L9"/>
<keyword evidence="3" id="KW-1185">Reference proteome</keyword>
<dbReference type="Proteomes" id="UP000095767">
    <property type="component" value="Unassembled WGS sequence"/>
</dbReference>
<dbReference type="OrthoDB" id="681473at2759"/>
<gene>
    <name evidence="2" type="ORF">BAE44_0018965</name>
</gene>
<evidence type="ECO:0000313" key="3">
    <source>
        <dbReference type="Proteomes" id="UP000095767"/>
    </source>
</evidence>
<reference evidence="2 3" key="1">
    <citation type="submission" date="2016-09" db="EMBL/GenBank/DDBJ databases">
        <title>The draft genome of Dichanthelium oligosanthes: A C3 panicoid grass species.</title>
        <authorList>
            <person name="Studer A.J."/>
            <person name="Schnable J.C."/>
            <person name="Brutnell T.P."/>
        </authorList>
    </citation>
    <scope>NUCLEOTIDE SEQUENCE [LARGE SCALE GENOMIC DNA]</scope>
    <source>
        <strain evidence="3">cv. Kellogg 1175</strain>
        <tissue evidence="2">Leaf</tissue>
    </source>
</reference>
<evidence type="ECO:0000313" key="2">
    <source>
        <dbReference type="EMBL" id="OEL20017.1"/>
    </source>
</evidence>
<organism evidence="2 3">
    <name type="scientific">Dichanthelium oligosanthes</name>
    <dbReference type="NCBI Taxonomy" id="888268"/>
    <lineage>
        <taxon>Eukaryota</taxon>
        <taxon>Viridiplantae</taxon>
        <taxon>Streptophyta</taxon>
        <taxon>Embryophyta</taxon>
        <taxon>Tracheophyta</taxon>
        <taxon>Spermatophyta</taxon>
        <taxon>Magnoliopsida</taxon>
        <taxon>Liliopsida</taxon>
        <taxon>Poales</taxon>
        <taxon>Poaceae</taxon>
        <taxon>PACMAD clade</taxon>
        <taxon>Panicoideae</taxon>
        <taxon>Panicodae</taxon>
        <taxon>Paniceae</taxon>
        <taxon>Dichantheliinae</taxon>
        <taxon>Dichanthelium</taxon>
    </lineage>
</organism>
<dbReference type="EMBL" id="LWDX02051942">
    <property type="protein sequence ID" value="OEL20017.1"/>
    <property type="molecule type" value="Genomic_DNA"/>
</dbReference>
<comment type="caution">
    <text evidence="2">The sequence shown here is derived from an EMBL/GenBank/DDBJ whole genome shotgun (WGS) entry which is preliminary data.</text>
</comment>
<evidence type="ECO:0000259" key="1">
    <source>
        <dbReference type="SMART" id="SM00579"/>
    </source>
</evidence>
<feature type="domain" description="FBD" evidence="1">
    <location>
        <begin position="32"/>
        <end position="104"/>
    </location>
</feature>
<dbReference type="SMART" id="SM00579">
    <property type="entry name" value="FBD"/>
    <property type="match status" value="1"/>
</dbReference>
<dbReference type="InterPro" id="IPR006566">
    <property type="entry name" value="FBD"/>
</dbReference>
<sequence>MTIAETLYVEILHENEESIELNMELLNAQAGTSGLFSRLKSFHLYQSIGHTNEMQFIEFLMSKATVLQEIEISVHDKSSKSMEVVSDELFQYKKASPQAKVIVKRYVSFIVDCTYLDH</sequence>
<dbReference type="STRING" id="888268.A0A1E5V4L9"/>